<keyword evidence="1" id="KW-1133">Transmembrane helix</keyword>
<comment type="caution">
    <text evidence="2">The sequence shown here is derived from an EMBL/GenBank/DDBJ whole genome shotgun (WGS) entry which is preliminary data.</text>
</comment>
<protein>
    <submittedName>
        <fullName evidence="2">Uncharacterized protein</fullName>
    </submittedName>
</protein>
<keyword evidence="1" id="KW-0472">Membrane</keyword>
<evidence type="ECO:0000313" key="2">
    <source>
        <dbReference type="EMBL" id="KAK5625253.1"/>
    </source>
</evidence>
<dbReference type="Proteomes" id="UP001305414">
    <property type="component" value="Unassembled WGS sequence"/>
</dbReference>
<name>A0AAN7Z330_9PEZI</name>
<dbReference type="AlphaFoldDB" id="A0AAN7Z330"/>
<feature type="transmembrane region" description="Helical" evidence="1">
    <location>
        <begin position="6"/>
        <end position="24"/>
    </location>
</feature>
<sequence length="111" mass="12522">MVFGFALSTVFVWVGLTWICWVVFRSSLRIVDLDDRPRFTSLSYTWEQGASWNSSSHNVLKEVPIGGEGSDTGIESVLGIPDETKRKIICDGQIAEVQPNLYRCVLQLRQT</sequence>
<evidence type="ECO:0000256" key="1">
    <source>
        <dbReference type="SAM" id="Phobius"/>
    </source>
</evidence>
<accession>A0AAN7Z330</accession>
<reference evidence="2 3" key="1">
    <citation type="submission" date="2023-10" db="EMBL/GenBank/DDBJ databases">
        <title>Draft genome sequence of Xylaria bambusicola isolate GMP-LS, the root and basal stem rot pathogen of sugarcane in Indonesia.</title>
        <authorList>
            <person name="Selvaraj P."/>
            <person name="Muralishankar V."/>
            <person name="Muruganantham S."/>
            <person name="Sp S."/>
            <person name="Haryani S."/>
            <person name="Lau K.J.X."/>
            <person name="Naqvi N.I."/>
        </authorList>
    </citation>
    <scope>NUCLEOTIDE SEQUENCE [LARGE SCALE GENOMIC DNA]</scope>
    <source>
        <strain evidence="2">GMP-LS</strain>
    </source>
</reference>
<gene>
    <name evidence="2" type="ORF">RRF57_000969</name>
</gene>
<keyword evidence="1" id="KW-0812">Transmembrane</keyword>
<dbReference type="EMBL" id="JAWHQM010000002">
    <property type="protein sequence ID" value="KAK5625253.1"/>
    <property type="molecule type" value="Genomic_DNA"/>
</dbReference>
<evidence type="ECO:0000313" key="3">
    <source>
        <dbReference type="Proteomes" id="UP001305414"/>
    </source>
</evidence>
<organism evidence="2 3">
    <name type="scientific">Xylaria bambusicola</name>
    <dbReference type="NCBI Taxonomy" id="326684"/>
    <lineage>
        <taxon>Eukaryota</taxon>
        <taxon>Fungi</taxon>
        <taxon>Dikarya</taxon>
        <taxon>Ascomycota</taxon>
        <taxon>Pezizomycotina</taxon>
        <taxon>Sordariomycetes</taxon>
        <taxon>Xylariomycetidae</taxon>
        <taxon>Xylariales</taxon>
        <taxon>Xylariaceae</taxon>
        <taxon>Xylaria</taxon>
    </lineage>
</organism>
<keyword evidence="3" id="KW-1185">Reference proteome</keyword>
<proteinExistence type="predicted"/>